<dbReference type="Pfam" id="PF02687">
    <property type="entry name" value="FtsX"/>
    <property type="match status" value="1"/>
</dbReference>
<feature type="transmembrane region" description="Helical" evidence="7">
    <location>
        <begin position="659"/>
        <end position="677"/>
    </location>
</feature>
<protein>
    <submittedName>
        <fullName evidence="10">ABC transporter permease</fullName>
    </submittedName>
</protein>
<keyword evidence="11" id="KW-1185">Reference proteome</keyword>
<reference evidence="10 11" key="1">
    <citation type="submission" date="2022-06" db="EMBL/GenBank/DDBJ databases">
        <title>Isolation of gut microbiota from human fecal samples.</title>
        <authorList>
            <person name="Pamer E.G."/>
            <person name="Barat B."/>
            <person name="Waligurski E."/>
            <person name="Medina S."/>
            <person name="Paddock L."/>
            <person name="Mostad J."/>
        </authorList>
    </citation>
    <scope>NUCLEOTIDE SEQUENCE [LARGE SCALE GENOMIC DNA]</scope>
    <source>
        <strain evidence="10 11">DFI.7.95</strain>
    </source>
</reference>
<feature type="domain" description="MacB-like periplasmic core" evidence="9">
    <location>
        <begin position="279"/>
        <end position="383"/>
    </location>
</feature>
<keyword evidence="4 7" id="KW-1133">Transmembrane helix</keyword>
<gene>
    <name evidence="10" type="ORF">NE686_06890</name>
</gene>
<evidence type="ECO:0000256" key="5">
    <source>
        <dbReference type="ARBA" id="ARBA00023136"/>
    </source>
</evidence>
<dbReference type="InterPro" id="IPR003838">
    <property type="entry name" value="ABC3_permease_C"/>
</dbReference>
<sequence length="1081" mass="123363">MKNPINKSNLRRPLKGILLLSILLIASNLFISSISQFFIVNREIDNIGKYYRSIGRILPLDENNYDVKEAQELITGDPMIDFEDNKRDTIGIIDGLYRNKRNDRVLIGHIGSNAFDHIFIGEIREVHKYQHAENIYEGSALDVKVIDILAGIPDFIEGDFRYKNDQKHRFLFLSHSIVTGEKLEYINDDVIDELFQMKPGKRYLFRTFLDASGDIGFFAKPLYDDGPLYIELDDNGYIDWEAPQFKIIKEEMDLINENIISYSLIGIKDMTAMPEVQDSAKDYYLVEGRWFNKEDDENQNHVVIIHENIAKNYKINIGDKLNIKMRDSEHGISLSTEKDHKKWKTYYVSEPKPFEVVGIFNSNVYPHMHIHMYVPNSTIPVELGRYTKGLDESIPIDSYSYTFVLKNAEDESAFIEKYKEPLKELGYELSFLINNIESFKESSAPIKRSTAISFVLFSVLLILIQGFVIYVYIEGHKLNYAIERALGIPSKISGRHLVLPLIIYGMIASGIGGYIGFNNAMEKSMELLGSVPATTQTTVNSGLDIKYFILFILLSMIPFMIMLMFRINKLKNSSIIDLINNNKKRKTIQGKTESLELAKATTISTEVEYEEKKSIKTKTELSKSEDKHIEKDKQTKKDSIRSLRRFSLKHTLRSKATSLLLIVLAGVFTFSLLWMNYVTIKNNELIEKAYKDYIITADIIAQGSLTLDTGTGPISGRHINNLMETELVEDYSATALMIYDELYIDRDGVIERYEVGEKDKVHVFVSPPKFVVKASNKSYNSSDGVMEFTELNIIDGYSLEDFHKEYIRGYKGLETIIVDEKGVEGFPILVSNKAMDHYELELGDKISLKSDPNYRKLLMGTYGTIVGTFAGVGSSEDNYGYSEIDDEELFIYPLSVLKTVERGVYYSKMEFVFKQEKNKEIMERKEEIKKIVSDNSSNEIPTELKLWDGEVVNVVGPLEKNISLLEVLYPVTFTLSIVIAGILVFIMVLRRTTDAAILRILGVKEKEVRWNLFRENLILVLIGTSIACITVFAISIKSYPIDLVKYIMVTGGYMLGTISGLILGIGKVTNKKPLEMLQVKE</sequence>
<dbReference type="PANTHER" id="PTHR30572">
    <property type="entry name" value="MEMBRANE COMPONENT OF TRANSPORTER-RELATED"/>
    <property type="match status" value="1"/>
</dbReference>
<comment type="similarity">
    <text evidence="6">Belongs to the ABC-4 integral membrane protein family.</text>
</comment>
<feature type="transmembrane region" description="Helical" evidence="7">
    <location>
        <begin position="547"/>
        <end position="565"/>
    </location>
</feature>
<feature type="transmembrane region" description="Helical" evidence="7">
    <location>
        <begin position="494"/>
        <end position="517"/>
    </location>
</feature>
<name>A0ABT1S9V5_9FIRM</name>
<dbReference type="InterPro" id="IPR050250">
    <property type="entry name" value="Macrolide_Exporter_MacB"/>
</dbReference>
<keyword evidence="2" id="KW-1003">Cell membrane</keyword>
<feature type="transmembrane region" description="Helical" evidence="7">
    <location>
        <begin position="1016"/>
        <end position="1034"/>
    </location>
</feature>
<evidence type="ECO:0000256" key="6">
    <source>
        <dbReference type="ARBA" id="ARBA00038076"/>
    </source>
</evidence>
<evidence type="ECO:0000256" key="2">
    <source>
        <dbReference type="ARBA" id="ARBA00022475"/>
    </source>
</evidence>
<dbReference type="InterPro" id="IPR025857">
    <property type="entry name" value="MacB_PCD"/>
</dbReference>
<feature type="transmembrane region" description="Helical" evidence="7">
    <location>
        <begin position="967"/>
        <end position="989"/>
    </location>
</feature>
<keyword evidence="5 7" id="KW-0472">Membrane</keyword>
<dbReference type="EMBL" id="JANGAC010000004">
    <property type="protein sequence ID" value="MCQ4922802.1"/>
    <property type="molecule type" value="Genomic_DNA"/>
</dbReference>
<evidence type="ECO:0000256" key="3">
    <source>
        <dbReference type="ARBA" id="ARBA00022692"/>
    </source>
</evidence>
<dbReference type="Pfam" id="PF12704">
    <property type="entry name" value="MacB_PCD"/>
    <property type="match status" value="1"/>
</dbReference>
<evidence type="ECO:0000256" key="7">
    <source>
        <dbReference type="SAM" id="Phobius"/>
    </source>
</evidence>
<evidence type="ECO:0000313" key="10">
    <source>
        <dbReference type="EMBL" id="MCQ4922802.1"/>
    </source>
</evidence>
<feature type="transmembrane region" description="Helical" evidence="7">
    <location>
        <begin position="451"/>
        <end position="473"/>
    </location>
</feature>
<comment type="subcellular location">
    <subcellularLocation>
        <location evidence="1">Cell membrane</location>
        <topology evidence="1">Multi-pass membrane protein</topology>
    </subcellularLocation>
</comment>
<evidence type="ECO:0000313" key="11">
    <source>
        <dbReference type="Proteomes" id="UP001524478"/>
    </source>
</evidence>
<dbReference type="Proteomes" id="UP001524478">
    <property type="component" value="Unassembled WGS sequence"/>
</dbReference>
<feature type="transmembrane region" description="Helical" evidence="7">
    <location>
        <begin position="1046"/>
        <end position="1066"/>
    </location>
</feature>
<evidence type="ECO:0000259" key="9">
    <source>
        <dbReference type="Pfam" id="PF12704"/>
    </source>
</evidence>
<evidence type="ECO:0000256" key="4">
    <source>
        <dbReference type="ARBA" id="ARBA00022989"/>
    </source>
</evidence>
<feature type="domain" description="ABC3 transporter permease C-terminal" evidence="8">
    <location>
        <begin position="972"/>
        <end position="1051"/>
    </location>
</feature>
<proteinExistence type="inferred from homology"/>
<accession>A0ABT1S9V5</accession>
<dbReference type="RefSeq" id="WP_256310937.1">
    <property type="nucleotide sequence ID" value="NZ_JANGAC010000004.1"/>
</dbReference>
<dbReference type="PANTHER" id="PTHR30572:SF4">
    <property type="entry name" value="ABC TRANSPORTER PERMEASE YTRF"/>
    <property type="match status" value="1"/>
</dbReference>
<keyword evidence="3 7" id="KW-0812">Transmembrane</keyword>
<organism evidence="10 11">
    <name type="scientific">Tissierella carlieri</name>
    <dbReference type="NCBI Taxonomy" id="689904"/>
    <lineage>
        <taxon>Bacteria</taxon>
        <taxon>Bacillati</taxon>
        <taxon>Bacillota</taxon>
        <taxon>Tissierellia</taxon>
        <taxon>Tissierellales</taxon>
        <taxon>Tissierellaceae</taxon>
        <taxon>Tissierella</taxon>
    </lineage>
</organism>
<evidence type="ECO:0000259" key="8">
    <source>
        <dbReference type="Pfam" id="PF02687"/>
    </source>
</evidence>
<evidence type="ECO:0000256" key="1">
    <source>
        <dbReference type="ARBA" id="ARBA00004651"/>
    </source>
</evidence>
<comment type="caution">
    <text evidence="10">The sequence shown here is derived from an EMBL/GenBank/DDBJ whole genome shotgun (WGS) entry which is preliminary data.</text>
</comment>